<feature type="compositionally biased region" description="Polar residues" evidence="1">
    <location>
        <begin position="335"/>
        <end position="347"/>
    </location>
</feature>
<protein>
    <submittedName>
        <fullName evidence="3">Uncharacterized protein</fullName>
    </submittedName>
</protein>
<evidence type="ECO:0000256" key="1">
    <source>
        <dbReference type="SAM" id="MobiDB-lite"/>
    </source>
</evidence>
<feature type="region of interest" description="Disordered" evidence="1">
    <location>
        <begin position="327"/>
        <end position="347"/>
    </location>
</feature>
<dbReference type="OrthoDB" id="3050260at2759"/>
<dbReference type="AlphaFoldDB" id="A0A5C3LTA4"/>
<keyword evidence="2" id="KW-1133">Transmembrane helix</keyword>
<dbReference type="Proteomes" id="UP000308652">
    <property type="component" value="Unassembled WGS sequence"/>
</dbReference>
<accession>A0A5C3LTA4</accession>
<gene>
    <name evidence="3" type="ORF">BDQ12DRAFT_699834</name>
</gene>
<evidence type="ECO:0000256" key="2">
    <source>
        <dbReference type="SAM" id="Phobius"/>
    </source>
</evidence>
<organism evidence="3 4">
    <name type="scientific">Crucibulum laeve</name>
    <dbReference type="NCBI Taxonomy" id="68775"/>
    <lineage>
        <taxon>Eukaryota</taxon>
        <taxon>Fungi</taxon>
        <taxon>Dikarya</taxon>
        <taxon>Basidiomycota</taxon>
        <taxon>Agaricomycotina</taxon>
        <taxon>Agaricomycetes</taxon>
        <taxon>Agaricomycetidae</taxon>
        <taxon>Agaricales</taxon>
        <taxon>Agaricineae</taxon>
        <taxon>Nidulariaceae</taxon>
        <taxon>Crucibulum</taxon>
    </lineage>
</organism>
<dbReference type="EMBL" id="ML213617">
    <property type="protein sequence ID" value="TFK36012.1"/>
    <property type="molecule type" value="Genomic_DNA"/>
</dbReference>
<name>A0A5C3LTA4_9AGAR</name>
<evidence type="ECO:0000313" key="4">
    <source>
        <dbReference type="Proteomes" id="UP000308652"/>
    </source>
</evidence>
<feature type="transmembrane region" description="Helical" evidence="2">
    <location>
        <begin position="26"/>
        <end position="47"/>
    </location>
</feature>
<keyword evidence="2" id="KW-0812">Transmembrane</keyword>
<evidence type="ECO:0000313" key="3">
    <source>
        <dbReference type="EMBL" id="TFK36012.1"/>
    </source>
</evidence>
<reference evidence="3 4" key="1">
    <citation type="journal article" date="2019" name="Nat. Ecol. Evol.">
        <title>Megaphylogeny resolves global patterns of mushroom evolution.</title>
        <authorList>
            <person name="Varga T."/>
            <person name="Krizsan K."/>
            <person name="Foldi C."/>
            <person name="Dima B."/>
            <person name="Sanchez-Garcia M."/>
            <person name="Sanchez-Ramirez S."/>
            <person name="Szollosi G.J."/>
            <person name="Szarkandi J.G."/>
            <person name="Papp V."/>
            <person name="Albert L."/>
            <person name="Andreopoulos W."/>
            <person name="Angelini C."/>
            <person name="Antonin V."/>
            <person name="Barry K.W."/>
            <person name="Bougher N.L."/>
            <person name="Buchanan P."/>
            <person name="Buyck B."/>
            <person name="Bense V."/>
            <person name="Catcheside P."/>
            <person name="Chovatia M."/>
            <person name="Cooper J."/>
            <person name="Damon W."/>
            <person name="Desjardin D."/>
            <person name="Finy P."/>
            <person name="Geml J."/>
            <person name="Haridas S."/>
            <person name="Hughes K."/>
            <person name="Justo A."/>
            <person name="Karasinski D."/>
            <person name="Kautmanova I."/>
            <person name="Kiss B."/>
            <person name="Kocsube S."/>
            <person name="Kotiranta H."/>
            <person name="LaButti K.M."/>
            <person name="Lechner B.E."/>
            <person name="Liimatainen K."/>
            <person name="Lipzen A."/>
            <person name="Lukacs Z."/>
            <person name="Mihaltcheva S."/>
            <person name="Morgado L.N."/>
            <person name="Niskanen T."/>
            <person name="Noordeloos M.E."/>
            <person name="Ohm R.A."/>
            <person name="Ortiz-Santana B."/>
            <person name="Ovrebo C."/>
            <person name="Racz N."/>
            <person name="Riley R."/>
            <person name="Savchenko A."/>
            <person name="Shiryaev A."/>
            <person name="Soop K."/>
            <person name="Spirin V."/>
            <person name="Szebenyi C."/>
            <person name="Tomsovsky M."/>
            <person name="Tulloss R.E."/>
            <person name="Uehling J."/>
            <person name="Grigoriev I.V."/>
            <person name="Vagvolgyi C."/>
            <person name="Papp T."/>
            <person name="Martin F.M."/>
            <person name="Miettinen O."/>
            <person name="Hibbett D.S."/>
            <person name="Nagy L.G."/>
        </authorList>
    </citation>
    <scope>NUCLEOTIDE SEQUENCE [LARGE SCALE GENOMIC DNA]</scope>
    <source>
        <strain evidence="3 4">CBS 166.37</strain>
    </source>
</reference>
<keyword evidence="4" id="KW-1185">Reference proteome</keyword>
<sequence>MDNASNCDKLAKFLGISLPSFPGMSAWLQCLADIFNLIAKIFISIFFKKPKSKKKVGIAAGAQSGGFQWPGESTDLGEAEVNIFDENDSESEEEEDIAVQEASDEALEVENDNEGQEVHNEKVAKILHDKAISIMAKKGITISSEEEKNALQIFPHIAGLACHIHNSPTLKEKFDKIVAANETLTGHQHTLSCCCLLAHFHFRNSVKELTDVSSNNLQAYALNDEQWQMADDIFTHIFSTADVPLIVDVFPTLEELCEGLIGAHDDTQNDVANYSIFAADNEIYIIAVVMCPDHKLKWFKDHGHNITQIKGIEKMVVNQWKDFYASPDMEDTDTSGRQQPVSNHEIY</sequence>
<keyword evidence="2" id="KW-0472">Membrane</keyword>
<proteinExistence type="predicted"/>